<dbReference type="EMBL" id="PDBW01000001">
    <property type="protein sequence ID" value="PFH01496.1"/>
    <property type="molecule type" value="Genomic_DNA"/>
</dbReference>
<accession>A0AB36TD70</accession>
<organism evidence="1 2">
    <name type="scientific">Acetivibrio thermocellus AD2</name>
    <dbReference type="NCBI Taxonomy" id="1138384"/>
    <lineage>
        <taxon>Bacteria</taxon>
        <taxon>Bacillati</taxon>
        <taxon>Bacillota</taxon>
        <taxon>Clostridia</taxon>
        <taxon>Eubacteriales</taxon>
        <taxon>Oscillospiraceae</taxon>
        <taxon>Acetivibrio</taxon>
    </lineage>
</organism>
<evidence type="ECO:0000313" key="1">
    <source>
        <dbReference type="EMBL" id="PFH01496.1"/>
    </source>
</evidence>
<protein>
    <submittedName>
        <fullName evidence="1">Uncharacterized protein</fullName>
    </submittedName>
</protein>
<dbReference type="AlphaFoldDB" id="A0AB36TD70"/>
<gene>
    <name evidence="1" type="ORF">M972_11228</name>
</gene>
<reference evidence="1 2" key="1">
    <citation type="submission" date="2017-09" db="EMBL/GenBank/DDBJ databases">
        <title>Evaluation of Pacific Biosciences Sequencing Technology to Finishing C. thermocellum Genome Sequences.</title>
        <authorList>
            <person name="Brown S."/>
        </authorList>
    </citation>
    <scope>NUCLEOTIDE SEQUENCE [LARGE SCALE GENOMIC DNA]</scope>
    <source>
        <strain evidence="1 2">AD2</strain>
    </source>
</reference>
<proteinExistence type="predicted"/>
<evidence type="ECO:0000313" key="2">
    <source>
        <dbReference type="Proteomes" id="UP000223596"/>
    </source>
</evidence>
<name>A0AB36TD70_ACETH</name>
<sequence length="32" mass="3805">MTQMRDITKIQQLVGNITEQDLKYVECYVSEK</sequence>
<dbReference type="Proteomes" id="UP000223596">
    <property type="component" value="Unassembled WGS sequence"/>
</dbReference>
<comment type="caution">
    <text evidence="1">The sequence shown here is derived from an EMBL/GenBank/DDBJ whole genome shotgun (WGS) entry which is preliminary data.</text>
</comment>